<dbReference type="Proteomes" id="UP000239874">
    <property type="component" value="Unassembled WGS sequence"/>
</dbReference>
<comment type="caution">
    <text evidence="1">The sequence shown here is derived from an EMBL/GenBank/DDBJ whole genome shotgun (WGS) entry which is preliminary data.</text>
</comment>
<organism evidence="1 2">
    <name type="scientific">Nocardia nova</name>
    <dbReference type="NCBI Taxonomy" id="37330"/>
    <lineage>
        <taxon>Bacteria</taxon>
        <taxon>Bacillati</taxon>
        <taxon>Actinomycetota</taxon>
        <taxon>Actinomycetes</taxon>
        <taxon>Mycobacteriales</taxon>
        <taxon>Nocardiaceae</taxon>
        <taxon>Nocardia</taxon>
    </lineage>
</organism>
<proteinExistence type="predicted"/>
<name>A0A2S6APD1_9NOCA</name>
<reference evidence="1 2" key="1">
    <citation type="submission" date="2018-02" db="EMBL/GenBank/DDBJ databases">
        <title>8 Nocardia nova and 1 Nocardia cyriacigeorgica strain used for evolution to TMP-SMX.</title>
        <authorList>
            <person name="Mehta H."/>
            <person name="Weng J."/>
            <person name="Shamoo Y."/>
        </authorList>
    </citation>
    <scope>NUCLEOTIDE SEQUENCE [LARGE SCALE GENOMIC DNA]</scope>
    <source>
        <strain evidence="1 2">MDA3139</strain>
    </source>
</reference>
<evidence type="ECO:0000313" key="1">
    <source>
        <dbReference type="EMBL" id="PPJ37062.1"/>
    </source>
</evidence>
<gene>
    <name evidence="1" type="ORF">C5E45_17790</name>
</gene>
<protein>
    <submittedName>
        <fullName evidence="1">Uncharacterized protein</fullName>
    </submittedName>
</protein>
<dbReference type="EMBL" id="PSZC01000011">
    <property type="protein sequence ID" value="PPJ37062.1"/>
    <property type="molecule type" value="Genomic_DNA"/>
</dbReference>
<dbReference type="AlphaFoldDB" id="A0A2S6APD1"/>
<dbReference type="OrthoDB" id="4554485at2"/>
<sequence length="129" mass="13736">MADEIDYGQAEIQAFNNLAAAGGVRYDEAAAKKAVQLYQNAIDRLTAIQRKLGTVQNAGGFGGFQTGRELQQGFSRKASDGIFVVQQLIDGAMQLQEAYLRAGNLISEADSLNQKRIAMTSAPPAPGGM</sequence>
<evidence type="ECO:0000313" key="2">
    <source>
        <dbReference type="Proteomes" id="UP000239874"/>
    </source>
</evidence>
<dbReference type="RefSeq" id="WP_104375933.1">
    <property type="nucleotide sequence ID" value="NZ_PSZC01000011.1"/>
</dbReference>
<accession>A0A2S6APD1</accession>